<keyword evidence="3" id="KW-1185">Reference proteome</keyword>
<name>A0A5B9MPG4_9BACT</name>
<evidence type="ECO:0000313" key="2">
    <source>
        <dbReference type="EMBL" id="QEG01566.1"/>
    </source>
</evidence>
<sequence>MSKRQQGLLDSHSFEGIAMTLKLPEPVAGYFKADESNGEAVARCFTGDAVVKDEGHTYRGRQAIQKWKEDASTKYVYTCEPLKSEQREDQCVVTCRLTGNFPGSPVALKYVFEFEGEQIASLEIAP</sequence>
<dbReference type="Gene3D" id="3.10.450.50">
    <property type="match status" value="1"/>
</dbReference>
<feature type="domain" description="SnoaL-like" evidence="1">
    <location>
        <begin position="35"/>
        <end position="120"/>
    </location>
</feature>
<evidence type="ECO:0000313" key="3">
    <source>
        <dbReference type="Proteomes" id="UP000321353"/>
    </source>
</evidence>
<reference evidence="2 3" key="1">
    <citation type="submission" date="2019-02" db="EMBL/GenBank/DDBJ databases">
        <title>Planctomycetal bacteria perform biofilm scaping via a novel small molecule.</title>
        <authorList>
            <person name="Jeske O."/>
            <person name="Boedeker C."/>
            <person name="Wiegand S."/>
            <person name="Breitling P."/>
            <person name="Kallscheuer N."/>
            <person name="Jogler M."/>
            <person name="Rohde M."/>
            <person name="Petersen J."/>
            <person name="Medema M.H."/>
            <person name="Surup F."/>
            <person name="Jogler C."/>
        </authorList>
    </citation>
    <scope>NUCLEOTIDE SEQUENCE [LARGE SCALE GENOMIC DNA]</scope>
    <source>
        <strain evidence="2 3">Mal15</strain>
    </source>
</reference>
<proteinExistence type="predicted"/>
<dbReference type="EMBL" id="CP036264">
    <property type="protein sequence ID" value="QEG01566.1"/>
    <property type="molecule type" value="Genomic_DNA"/>
</dbReference>
<dbReference type="SUPFAM" id="SSF54427">
    <property type="entry name" value="NTF2-like"/>
    <property type="match status" value="1"/>
</dbReference>
<evidence type="ECO:0000259" key="1">
    <source>
        <dbReference type="Pfam" id="PF12680"/>
    </source>
</evidence>
<organism evidence="2 3">
    <name type="scientific">Stieleria maiorica</name>
    <dbReference type="NCBI Taxonomy" id="2795974"/>
    <lineage>
        <taxon>Bacteria</taxon>
        <taxon>Pseudomonadati</taxon>
        <taxon>Planctomycetota</taxon>
        <taxon>Planctomycetia</taxon>
        <taxon>Pirellulales</taxon>
        <taxon>Pirellulaceae</taxon>
        <taxon>Stieleria</taxon>
    </lineage>
</organism>
<dbReference type="InterPro" id="IPR032710">
    <property type="entry name" value="NTF2-like_dom_sf"/>
</dbReference>
<accession>A0A5B9MPG4</accession>
<gene>
    <name evidence="2" type="ORF">Mal15_56430</name>
</gene>
<dbReference type="Pfam" id="PF12680">
    <property type="entry name" value="SnoaL_2"/>
    <property type="match status" value="1"/>
</dbReference>
<protein>
    <recommendedName>
        <fullName evidence="1">SnoaL-like domain-containing protein</fullName>
    </recommendedName>
</protein>
<dbReference type="InterPro" id="IPR037401">
    <property type="entry name" value="SnoaL-like"/>
</dbReference>
<dbReference type="AlphaFoldDB" id="A0A5B9MPG4"/>
<dbReference type="KEGG" id="smam:Mal15_56430"/>
<dbReference type="Proteomes" id="UP000321353">
    <property type="component" value="Chromosome"/>
</dbReference>